<accession>A0A371J2F5</accession>
<dbReference type="AlphaFoldDB" id="A0A371J2F5"/>
<evidence type="ECO:0000256" key="1">
    <source>
        <dbReference type="ARBA" id="ARBA00022679"/>
    </source>
</evidence>
<gene>
    <name evidence="3" type="ORF">CHL78_011740</name>
</gene>
<dbReference type="PANTHER" id="PTHR33799:SF1">
    <property type="entry name" value="PTS SYSTEM MANNOSE-SPECIFIC EIIAB COMPONENT-RELATED"/>
    <property type="match status" value="1"/>
</dbReference>
<dbReference type="GO" id="GO:0009401">
    <property type="term" value="P:phosphoenolpyruvate-dependent sugar phosphotransferase system"/>
    <property type="evidence" value="ECO:0007669"/>
    <property type="project" value="InterPro"/>
</dbReference>
<dbReference type="Proteomes" id="UP000215694">
    <property type="component" value="Unassembled WGS sequence"/>
</dbReference>
<dbReference type="GO" id="GO:0016020">
    <property type="term" value="C:membrane"/>
    <property type="evidence" value="ECO:0007669"/>
    <property type="project" value="InterPro"/>
</dbReference>
<keyword evidence="1" id="KW-0808">Transferase</keyword>
<reference evidence="3 4" key="1">
    <citation type="journal article" date="2017" name="Genome Announc.">
        <title>Draft Genome Sequence of Romboutsia weinsteinii sp. nov. Strain CCRI-19649(T) Isolated from Surface Water.</title>
        <authorList>
            <person name="Maheux A.F."/>
            <person name="Boudreau D.K."/>
            <person name="Berube E."/>
            <person name="Boissinot M."/>
            <person name="Cantin P."/>
            <person name="Raymond F."/>
            <person name="Corbeil J."/>
            <person name="Omar R.F."/>
            <person name="Bergeron M.G."/>
        </authorList>
    </citation>
    <scope>NUCLEOTIDE SEQUENCE [LARGE SCALE GENOMIC DNA]</scope>
    <source>
        <strain evidence="3 4">CCRI-19649</strain>
    </source>
</reference>
<sequence length="148" mass="16371">MYNILIVGHGNFATGMKSAFDLLLGESDRVHAQDLSGDITHEKFEDIVSDYLNKQDQLIVFADLMGGAPSQIVTRKIAELAKSKEQFVVSGVSLGLMIDVATNILVLNDEENMLEKINNSLDSVRNIMGVMSLADFEEDEEVECEDMI</sequence>
<dbReference type="SUPFAM" id="SSF53062">
    <property type="entry name" value="PTS system fructose IIA component-like"/>
    <property type="match status" value="1"/>
</dbReference>
<dbReference type="EMBL" id="NOJY02000019">
    <property type="protein sequence ID" value="RDY26863.1"/>
    <property type="molecule type" value="Genomic_DNA"/>
</dbReference>
<protein>
    <submittedName>
        <fullName evidence="3">PTS mannose transporter subunit IID</fullName>
    </submittedName>
</protein>
<dbReference type="PANTHER" id="PTHR33799">
    <property type="entry name" value="PTS PERMEASE-RELATED-RELATED"/>
    <property type="match status" value="1"/>
</dbReference>
<name>A0A371J2F5_9FIRM</name>
<dbReference type="OrthoDB" id="2291049at2"/>
<evidence type="ECO:0000259" key="2">
    <source>
        <dbReference type="PROSITE" id="PS51096"/>
    </source>
</evidence>
<dbReference type="PROSITE" id="PS51096">
    <property type="entry name" value="PTS_EIIA_TYPE_4"/>
    <property type="match status" value="1"/>
</dbReference>
<dbReference type="InterPro" id="IPR036662">
    <property type="entry name" value="PTS_EIIA_man-typ_sf"/>
</dbReference>
<dbReference type="InterPro" id="IPR051471">
    <property type="entry name" value="Bacterial_PTS_sugar_comp"/>
</dbReference>
<comment type="caution">
    <text evidence="3">The sequence shown here is derived from an EMBL/GenBank/DDBJ whole genome shotgun (WGS) entry which is preliminary data.</text>
</comment>
<dbReference type="Pfam" id="PF03610">
    <property type="entry name" value="EIIA-man"/>
    <property type="match status" value="1"/>
</dbReference>
<dbReference type="RefSeq" id="WP_094366725.1">
    <property type="nucleotide sequence ID" value="NZ_NOJY02000019.1"/>
</dbReference>
<dbReference type="GO" id="GO:0016740">
    <property type="term" value="F:transferase activity"/>
    <property type="evidence" value="ECO:0007669"/>
    <property type="project" value="UniProtKB-KW"/>
</dbReference>
<dbReference type="Gene3D" id="3.40.50.510">
    <property type="entry name" value="Phosphotransferase system, mannose-type IIA component"/>
    <property type="match status" value="1"/>
</dbReference>
<organism evidence="3 4">
    <name type="scientific">Romboutsia weinsteinii</name>
    <dbReference type="NCBI Taxonomy" id="2020949"/>
    <lineage>
        <taxon>Bacteria</taxon>
        <taxon>Bacillati</taxon>
        <taxon>Bacillota</taxon>
        <taxon>Clostridia</taxon>
        <taxon>Peptostreptococcales</taxon>
        <taxon>Peptostreptococcaceae</taxon>
        <taxon>Romboutsia</taxon>
    </lineage>
</organism>
<evidence type="ECO:0000313" key="3">
    <source>
        <dbReference type="EMBL" id="RDY26863.1"/>
    </source>
</evidence>
<evidence type="ECO:0000313" key="4">
    <source>
        <dbReference type="Proteomes" id="UP000215694"/>
    </source>
</evidence>
<feature type="domain" description="PTS EIIA type-4" evidence="2">
    <location>
        <begin position="1"/>
        <end position="128"/>
    </location>
</feature>
<keyword evidence="4" id="KW-1185">Reference proteome</keyword>
<dbReference type="InterPro" id="IPR004701">
    <property type="entry name" value="PTS_EIIA_man-typ"/>
</dbReference>
<proteinExistence type="predicted"/>